<dbReference type="Pfam" id="PF13715">
    <property type="entry name" value="CarbopepD_reg_2"/>
    <property type="match status" value="1"/>
</dbReference>
<name>A0A382DVB3_9ZZZZ</name>
<evidence type="ECO:0008006" key="2">
    <source>
        <dbReference type="Google" id="ProtNLM"/>
    </source>
</evidence>
<evidence type="ECO:0000313" key="1">
    <source>
        <dbReference type="EMBL" id="SVB42089.1"/>
    </source>
</evidence>
<dbReference type="InterPro" id="IPR008969">
    <property type="entry name" value="CarboxyPept-like_regulatory"/>
</dbReference>
<accession>A0A382DVB3</accession>
<proteinExistence type="predicted"/>
<protein>
    <recommendedName>
        <fullName evidence="2">TonB-dependent receptor plug domain-containing protein</fullName>
    </recommendedName>
</protein>
<dbReference type="Gene3D" id="2.60.40.1120">
    <property type="entry name" value="Carboxypeptidase-like, regulatory domain"/>
    <property type="match status" value="1"/>
</dbReference>
<reference evidence="1" key="1">
    <citation type="submission" date="2018-05" db="EMBL/GenBank/DDBJ databases">
        <authorList>
            <person name="Lanie J.A."/>
            <person name="Ng W.-L."/>
            <person name="Kazmierczak K.M."/>
            <person name="Andrzejewski T.M."/>
            <person name="Davidsen T.M."/>
            <person name="Wayne K.J."/>
            <person name="Tettelin H."/>
            <person name="Glass J.I."/>
            <person name="Rusch D."/>
            <person name="Podicherti R."/>
            <person name="Tsui H.-C.T."/>
            <person name="Winkler M.E."/>
        </authorList>
    </citation>
    <scope>NUCLEOTIDE SEQUENCE</scope>
</reference>
<organism evidence="1">
    <name type="scientific">marine metagenome</name>
    <dbReference type="NCBI Taxonomy" id="408172"/>
    <lineage>
        <taxon>unclassified sequences</taxon>
        <taxon>metagenomes</taxon>
        <taxon>ecological metagenomes</taxon>
    </lineage>
</organism>
<dbReference type="SUPFAM" id="SSF49464">
    <property type="entry name" value="Carboxypeptidase regulatory domain-like"/>
    <property type="match status" value="1"/>
</dbReference>
<dbReference type="EMBL" id="UINC01041176">
    <property type="protein sequence ID" value="SVB42089.1"/>
    <property type="molecule type" value="Genomic_DNA"/>
</dbReference>
<dbReference type="AlphaFoldDB" id="A0A382DVB3"/>
<feature type="non-terminal residue" evidence="1">
    <location>
        <position position="112"/>
    </location>
</feature>
<gene>
    <name evidence="1" type="ORF">METZ01_LOCUS194943</name>
</gene>
<sequence>MKQLILLLFPLYFLYPQITGIVIDARTDNPLSGVNITSGETGTASDYKGRFTLNVQPGDEVTFSHIGYEPVILKPNSPEIRIKMTPKTIKGKQVFISATRTVAGLTPVAFST</sequence>